<accession>A0AAX1UEW8</accession>
<dbReference type="AlphaFoldDB" id="A0AAX1UEW8"/>
<dbReference type="EMBL" id="QWGP01000045">
    <property type="protein sequence ID" value="RHZ90827.1"/>
    <property type="molecule type" value="Genomic_DNA"/>
</dbReference>
<reference evidence="6 7" key="1">
    <citation type="submission" date="2018-08" db="EMBL/GenBank/DDBJ databases">
        <title>Draft genome sequence of Rhodobacter sphaeroides FY.</title>
        <authorList>
            <person name="Rayyan A."/>
            <person name="Meyer T.E."/>
            <person name="Kyndt J.A."/>
        </authorList>
    </citation>
    <scope>NUCLEOTIDE SEQUENCE [LARGE SCALE GENOMIC DNA]</scope>
    <source>
        <strain evidence="6 7">FY</strain>
    </source>
</reference>
<dbReference type="Gene3D" id="1.10.10.10">
    <property type="entry name" value="Winged helix-like DNA-binding domain superfamily/Winged helix DNA-binding domain"/>
    <property type="match status" value="1"/>
</dbReference>
<dbReference type="Gene3D" id="3.40.190.290">
    <property type="match status" value="1"/>
</dbReference>
<keyword evidence="4" id="KW-0804">Transcription</keyword>
<proteinExistence type="inferred from homology"/>
<dbReference type="SUPFAM" id="SSF53850">
    <property type="entry name" value="Periplasmic binding protein-like II"/>
    <property type="match status" value="1"/>
</dbReference>
<dbReference type="PANTHER" id="PTHR30579">
    <property type="entry name" value="TRANSCRIPTIONAL REGULATOR"/>
    <property type="match status" value="1"/>
</dbReference>
<evidence type="ECO:0000256" key="1">
    <source>
        <dbReference type="ARBA" id="ARBA00009437"/>
    </source>
</evidence>
<dbReference type="InterPro" id="IPR036388">
    <property type="entry name" value="WH-like_DNA-bd_sf"/>
</dbReference>
<evidence type="ECO:0000259" key="5">
    <source>
        <dbReference type="PROSITE" id="PS50931"/>
    </source>
</evidence>
<dbReference type="SUPFAM" id="SSF46785">
    <property type="entry name" value="Winged helix' DNA-binding domain"/>
    <property type="match status" value="1"/>
</dbReference>
<dbReference type="InterPro" id="IPR036390">
    <property type="entry name" value="WH_DNA-bd_sf"/>
</dbReference>
<dbReference type="Pfam" id="PF03466">
    <property type="entry name" value="LysR_substrate"/>
    <property type="match status" value="1"/>
</dbReference>
<organism evidence="6 7">
    <name type="scientific">Cereibacter sphaeroides</name>
    <name type="common">Rhodobacter sphaeroides</name>
    <dbReference type="NCBI Taxonomy" id="1063"/>
    <lineage>
        <taxon>Bacteria</taxon>
        <taxon>Pseudomonadati</taxon>
        <taxon>Pseudomonadota</taxon>
        <taxon>Alphaproteobacteria</taxon>
        <taxon>Rhodobacterales</taxon>
        <taxon>Paracoccaceae</taxon>
        <taxon>Cereibacter</taxon>
    </lineage>
</organism>
<sequence length="288" mass="30742">MEPQNWDDIRRFLALAREGTLQGAARRLGLGVATVSRRIERMEAALGLPLFLRRQTGHALTDQGAALLPRAEAMELALQEMRREAGAQVEIRGLVRLASIESLVTPVVLPALGPLLAANPGLDVEVLWGTATVNLHRHDADLALRMVPPERGNLTVRRLAGMGFGLYGPAEGAPPARHVTWPDEPSLAVPLGWSAAFGARTAPRLALNTLAAQVEAVRDGLGVAVLPHFLARPEGLQLLAGLLPDGARMERPILLATHADLAASRRVRAVAEALAEGVLAQRQMLEGA</sequence>
<dbReference type="Proteomes" id="UP000266305">
    <property type="component" value="Unassembled WGS sequence"/>
</dbReference>
<evidence type="ECO:0000256" key="3">
    <source>
        <dbReference type="ARBA" id="ARBA00023125"/>
    </source>
</evidence>
<feature type="domain" description="HTH lysR-type" evidence="5">
    <location>
        <begin position="4"/>
        <end position="61"/>
    </location>
</feature>
<evidence type="ECO:0000256" key="2">
    <source>
        <dbReference type="ARBA" id="ARBA00023015"/>
    </source>
</evidence>
<name>A0AAX1UEW8_CERSP</name>
<dbReference type="GO" id="GO:0003700">
    <property type="term" value="F:DNA-binding transcription factor activity"/>
    <property type="evidence" value="ECO:0007669"/>
    <property type="project" value="InterPro"/>
</dbReference>
<dbReference type="InterPro" id="IPR050176">
    <property type="entry name" value="LTTR"/>
</dbReference>
<dbReference type="Pfam" id="PF00126">
    <property type="entry name" value="HTH_1"/>
    <property type="match status" value="1"/>
</dbReference>
<dbReference type="InterPro" id="IPR005119">
    <property type="entry name" value="LysR_subst-bd"/>
</dbReference>
<dbReference type="InterPro" id="IPR000847">
    <property type="entry name" value="LysR_HTH_N"/>
</dbReference>
<evidence type="ECO:0000313" key="6">
    <source>
        <dbReference type="EMBL" id="RHZ90827.1"/>
    </source>
</evidence>
<dbReference type="PROSITE" id="PS50931">
    <property type="entry name" value="HTH_LYSR"/>
    <property type="match status" value="1"/>
</dbReference>
<dbReference type="GO" id="GO:0003677">
    <property type="term" value="F:DNA binding"/>
    <property type="evidence" value="ECO:0007669"/>
    <property type="project" value="UniProtKB-KW"/>
</dbReference>
<keyword evidence="3" id="KW-0238">DNA-binding</keyword>
<evidence type="ECO:0000313" key="7">
    <source>
        <dbReference type="Proteomes" id="UP000266305"/>
    </source>
</evidence>
<comment type="similarity">
    <text evidence="1">Belongs to the LysR transcriptional regulatory family.</text>
</comment>
<gene>
    <name evidence="6" type="ORF">D1114_22065</name>
</gene>
<dbReference type="PANTHER" id="PTHR30579:SF3">
    <property type="entry name" value="TRANSCRIPTIONAL REGULATORY PROTEIN"/>
    <property type="match status" value="1"/>
</dbReference>
<protein>
    <submittedName>
        <fullName evidence="6">LysR family transcriptional regulator</fullName>
    </submittedName>
</protein>
<keyword evidence="2" id="KW-0805">Transcription regulation</keyword>
<evidence type="ECO:0000256" key="4">
    <source>
        <dbReference type="ARBA" id="ARBA00023163"/>
    </source>
</evidence>
<comment type="caution">
    <text evidence="6">The sequence shown here is derived from an EMBL/GenBank/DDBJ whole genome shotgun (WGS) entry which is preliminary data.</text>
</comment>